<evidence type="ECO:0000256" key="1">
    <source>
        <dbReference type="SAM" id="Phobius"/>
    </source>
</evidence>
<protein>
    <submittedName>
        <fullName evidence="2">Uncharacterized protein</fullName>
    </submittedName>
</protein>
<evidence type="ECO:0000313" key="2">
    <source>
        <dbReference type="EMBL" id="SVB85221.1"/>
    </source>
</evidence>
<keyword evidence="1" id="KW-1133">Transmembrane helix</keyword>
<keyword evidence="1" id="KW-0812">Transmembrane</keyword>
<name>A0A382HFG1_9ZZZZ</name>
<sequence length="114" mass="13119">MNVYLGMLHSVLPLLLFIGLAFSQEPEKNDSTFIILKSGEIKHVNHLFANFATNPPLEFKIEFFDSDSTVYDISEIRRVEGEIVMSENTISILWFLRSILQTLISVSFLYFLIT</sequence>
<proteinExistence type="predicted"/>
<dbReference type="EMBL" id="UINC01060576">
    <property type="protein sequence ID" value="SVB85221.1"/>
    <property type="molecule type" value="Genomic_DNA"/>
</dbReference>
<organism evidence="2">
    <name type="scientific">marine metagenome</name>
    <dbReference type="NCBI Taxonomy" id="408172"/>
    <lineage>
        <taxon>unclassified sequences</taxon>
        <taxon>metagenomes</taxon>
        <taxon>ecological metagenomes</taxon>
    </lineage>
</organism>
<gene>
    <name evidence="2" type="ORF">METZ01_LOCUS238075</name>
</gene>
<keyword evidence="1" id="KW-0472">Membrane</keyword>
<reference evidence="2" key="1">
    <citation type="submission" date="2018-05" db="EMBL/GenBank/DDBJ databases">
        <authorList>
            <person name="Lanie J.A."/>
            <person name="Ng W.-L."/>
            <person name="Kazmierczak K.M."/>
            <person name="Andrzejewski T.M."/>
            <person name="Davidsen T.M."/>
            <person name="Wayne K.J."/>
            <person name="Tettelin H."/>
            <person name="Glass J.I."/>
            <person name="Rusch D."/>
            <person name="Podicherti R."/>
            <person name="Tsui H.-C.T."/>
            <person name="Winkler M.E."/>
        </authorList>
    </citation>
    <scope>NUCLEOTIDE SEQUENCE</scope>
</reference>
<accession>A0A382HFG1</accession>
<feature type="transmembrane region" description="Helical" evidence="1">
    <location>
        <begin position="92"/>
        <end position="113"/>
    </location>
</feature>
<dbReference type="AlphaFoldDB" id="A0A382HFG1"/>